<evidence type="ECO:0000313" key="2">
    <source>
        <dbReference type="Proteomes" id="UP000265618"/>
    </source>
</evidence>
<evidence type="ECO:0000313" key="1">
    <source>
        <dbReference type="EMBL" id="GIQ80510.1"/>
    </source>
</evidence>
<accession>A0A9K3CQD2</accession>
<dbReference type="AlphaFoldDB" id="A0A9K3CQD2"/>
<comment type="caution">
    <text evidence="1">The sequence shown here is derived from an EMBL/GenBank/DDBJ whole genome shotgun (WGS) entry which is preliminary data.</text>
</comment>
<gene>
    <name evidence="1" type="ORF">KIPB_001319</name>
</gene>
<reference evidence="1 2" key="1">
    <citation type="journal article" date="2018" name="PLoS ONE">
        <title>The draft genome of Kipferlia bialata reveals reductive genome evolution in fornicate parasites.</title>
        <authorList>
            <person name="Tanifuji G."/>
            <person name="Takabayashi S."/>
            <person name="Kume K."/>
            <person name="Takagi M."/>
            <person name="Nakayama T."/>
            <person name="Kamikawa R."/>
            <person name="Inagaki Y."/>
            <person name="Hashimoto T."/>
        </authorList>
    </citation>
    <scope>NUCLEOTIDE SEQUENCE [LARGE SCALE GENOMIC DNA]</scope>
    <source>
        <strain evidence="1">NY0173</strain>
    </source>
</reference>
<dbReference type="EMBL" id="BDIP01000183">
    <property type="protein sequence ID" value="GIQ80510.1"/>
    <property type="molecule type" value="Genomic_DNA"/>
</dbReference>
<organism evidence="1 2">
    <name type="scientific">Kipferlia bialata</name>
    <dbReference type="NCBI Taxonomy" id="797122"/>
    <lineage>
        <taxon>Eukaryota</taxon>
        <taxon>Metamonada</taxon>
        <taxon>Carpediemonas-like organisms</taxon>
        <taxon>Kipferlia</taxon>
    </lineage>
</organism>
<name>A0A9K3CQD2_9EUKA</name>
<dbReference type="Proteomes" id="UP000265618">
    <property type="component" value="Unassembled WGS sequence"/>
</dbReference>
<proteinExistence type="predicted"/>
<keyword evidence="2" id="KW-1185">Reference proteome</keyword>
<sequence>MHHSVPDALRSLPPNATTVTPIDVSHEALRLGRPVASIGPNMTLWAYNQEGDKLENTLASVGVVTHSLSTQTVTEVSGPIPLPEGMYYGSCLGRVGSTLLLALHKEACVS</sequence>
<protein>
    <submittedName>
        <fullName evidence="1">Uncharacterized protein</fullName>
    </submittedName>
</protein>